<sequence>MKKKNFILIILDIVLINLAYILALYLRFDGNIPQLFMETYINNVIAISLIKIIVFYFFKLYKSIWKYASIDEMIDIVLASIVANALAMAYMTLTQVNMPRSIYLMAPILDMAFIGGIRFSYRALSRVKNGTPKNLVGCKRILIVGAGSAGAMIIKELRNHRTLRSIPVAILDDDLKKKDQNINGVPILGNRKDIPRICKEENIDEIIIAIPSANKKEIREIVNETRKTKCKTKIVPGMYELIDGQVSIKEIRDVEIEDLLGREEINLDMDEICGYIKNRRILVTGGGGSIGSELCRQIARFNPEELIILDIYENNAYDIQNELLRKYDDLNLKVIIASVRDKKRIDEIIEKEKPDVVFHAAAHKHVPLMENNPEEAIKNNVFGTLNLVQASDKYNVKKFVLISTDKAVNPTNIMGATKRICEKIIQSKNEESNTEFVAVRFGNVLGSNGSVIPLFKRQIAEGGPVTVTHEEVIRYFMTIPEACQLVLQAGSMAEGGEIFILDMGEPVKIIDLAKDLIRLSGFEPNVDIPIEITGLRPGEKLFEELLLDEEGISDTSHNKIFIGKPIFTDYNYLLKELEKLKDVTSTGDIRKIKQSIQNLVPTYKVYKQLDSSKKENKDSRKSINKIPTTSSLY</sequence>
<dbReference type="Pfam" id="PF13727">
    <property type="entry name" value="CoA_binding_3"/>
    <property type="match status" value="1"/>
</dbReference>
<dbReference type="Pfam" id="PF02719">
    <property type="entry name" value="Polysacc_synt_2"/>
    <property type="match status" value="1"/>
</dbReference>
<dbReference type="PANTHER" id="PTHR43318">
    <property type="entry name" value="UDP-N-ACETYLGLUCOSAMINE 4,6-DEHYDRATASE"/>
    <property type="match status" value="1"/>
</dbReference>
<dbReference type="InterPro" id="IPR029063">
    <property type="entry name" value="SAM-dependent_MTases_sf"/>
</dbReference>
<comment type="similarity">
    <text evidence="1">Belongs to the polysaccharide synthase family.</text>
</comment>
<gene>
    <name evidence="5" type="ORF">NSA23_14770</name>
</gene>
<protein>
    <submittedName>
        <fullName evidence="5">Polysaccharide biosynthesis protein</fullName>
    </submittedName>
</protein>
<dbReference type="CDD" id="cd05237">
    <property type="entry name" value="UDP_invert_4-6DH_SDR_e"/>
    <property type="match status" value="1"/>
</dbReference>
<dbReference type="RefSeq" id="WP_257490702.1">
    <property type="nucleotide sequence ID" value="NZ_JANJZL010000016.1"/>
</dbReference>
<dbReference type="EMBL" id="JANJZL010000016">
    <property type="protein sequence ID" value="MCR2045364.1"/>
    <property type="molecule type" value="Genomic_DNA"/>
</dbReference>
<evidence type="ECO:0000256" key="3">
    <source>
        <dbReference type="SAM" id="Phobius"/>
    </source>
</evidence>
<dbReference type="SUPFAM" id="SSF53335">
    <property type="entry name" value="S-adenosyl-L-methionine-dependent methyltransferases"/>
    <property type="match status" value="1"/>
</dbReference>
<feature type="domain" description="Polysaccharide biosynthesis protein CapD-like" evidence="4">
    <location>
        <begin position="281"/>
        <end position="563"/>
    </location>
</feature>
<keyword evidence="3" id="KW-0812">Transmembrane</keyword>
<evidence type="ECO:0000256" key="2">
    <source>
        <dbReference type="SAM" id="MobiDB-lite"/>
    </source>
</evidence>
<keyword evidence="6" id="KW-1185">Reference proteome</keyword>
<evidence type="ECO:0000313" key="6">
    <source>
        <dbReference type="Proteomes" id="UP001142078"/>
    </source>
</evidence>
<keyword evidence="3" id="KW-1133">Transmembrane helix</keyword>
<organism evidence="5 6">
    <name type="scientific">Anaerosalibacter massiliensis</name>
    <dbReference type="NCBI Taxonomy" id="1347392"/>
    <lineage>
        <taxon>Bacteria</taxon>
        <taxon>Bacillati</taxon>
        <taxon>Bacillota</taxon>
        <taxon>Tissierellia</taxon>
        <taxon>Tissierellales</taxon>
        <taxon>Sporanaerobacteraceae</taxon>
        <taxon>Anaerosalibacter</taxon>
    </lineage>
</organism>
<keyword evidence="3" id="KW-0472">Membrane</keyword>
<dbReference type="PANTHER" id="PTHR43318:SF1">
    <property type="entry name" value="POLYSACCHARIDE BIOSYNTHESIS PROTEIN EPSC-RELATED"/>
    <property type="match status" value="1"/>
</dbReference>
<dbReference type="InterPro" id="IPR003869">
    <property type="entry name" value="Polysac_CapD-like"/>
</dbReference>
<evidence type="ECO:0000256" key="1">
    <source>
        <dbReference type="ARBA" id="ARBA00007430"/>
    </source>
</evidence>
<name>A0A9X2MKN9_9FIRM</name>
<accession>A0A9X2MKN9</accession>
<dbReference type="AlphaFoldDB" id="A0A9X2MKN9"/>
<reference evidence="5" key="1">
    <citation type="submission" date="2022-07" db="EMBL/GenBank/DDBJ databases">
        <title>Enhanced cultured diversity of the mouse gut microbiota enables custom-made synthetic communities.</title>
        <authorList>
            <person name="Afrizal A."/>
        </authorList>
    </citation>
    <scope>NUCLEOTIDE SEQUENCE</scope>
    <source>
        <strain evidence="5">DSM 29482</strain>
    </source>
</reference>
<dbReference type="InterPro" id="IPR036291">
    <property type="entry name" value="NAD(P)-bd_dom_sf"/>
</dbReference>
<feature type="transmembrane region" description="Helical" evidence="3">
    <location>
        <begin position="40"/>
        <end position="61"/>
    </location>
</feature>
<feature type="compositionally biased region" description="Basic and acidic residues" evidence="2">
    <location>
        <begin position="611"/>
        <end position="621"/>
    </location>
</feature>
<evidence type="ECO:0000259" key="4">
    <source>
        <dbReference type="Pfam" id="PF02719"/>
    </source>
</evidence>
<feature type="transmembrane region" description="Helical" evidence="3">
    <location>
        <begin position="73"/>
        <end position="90"/>
    </location>
</feature>
<dbReference type="Gene3D" id="3.40.50.720">
    <property type="entry name" value="NAD(P)-binding Rossmann-like Domain"/>
    <property type="match status" value="2"/>
</dbReference>
<feature type="transmembrane region" description="Helical" evidence="3">
    <location>
        <begin position="7"/>
        <end position="28"/>
    </location>
</feature>
<dbReference type="SUPFAM" id="SSF51735">
    <property type="entry name" value="NAD(P)-binding Rossmann-fold domains"/>
    <property type="match status" value="1"/>
</dbReference>
<dbReference type="InterPro" id="IPR051203">
    <property type="entry name" value="Polysaccharide_Synthase-Rel"/>
</dbReference>
<evidence type="ECO:0000313" key="5">
    <source>
        <dbReference type="EMBL" id="MCR2045364.1"/>
    </source>
</evidence>
<feature type="region of interest" description="Disordered" evidence="2">
    <location>
        <begin position="611"/>
        <end position="633"/>
    </location>
</feature>
<proteinExistence type="inferred from homology"/>
<dbReference type="Proteomes" id="UP001142078">
    <property type="component" value="Unassembled WGS sequence"/>
</dbReference>
<comment type="caution">
    <text evidence="5">The sequence shown here is derived from an EMBL/GenBank/DDBJ whole genome shotgun (WGS) entry which is preliminary data.</text>
</comment>